<evidence type="ECO:0000259" key="4">
    <source>
        <dbReference type="PROSITE" id="PS50995"/>
    </source>
</evidence>
<dbReference type="SUPFAM" id="SSF46785">
    <property type="entry name" value="Winged helix' DNA-binding domain"/>
    <property type="match status" value="1"/>
</dbReference>
<dbReference type="Proteomes" id="UP000306509">
    <property type="component" value="Unassembled WGS sequence"/>
</dbReference>
<dbReference type="PROSITE" id="PS50995">
    <property type="entry name" value="HTH_MARR_2"/>
    <property type="match status" value="1"/>
</dbReference>
<evidence type="ECO:0000313" key="6">
    <source>
        <dbReference type="Proteomes" id="UP000306509"/>
    </source>
</evidence>
<accession>A0A4U8Q3W1</accession>
<organism evidence="5 6">
    <name type="scientific">Robinsoniella peoriensis</name>
    <dbReference type="NCBI Taxonomy" id="180332"/>
    <lineage>
        <taxon>Bacteria</taxon>
        <taxon>Bacillati</taxon>
        <taxon>Bacillota</taxon>
        <taxon>Clostridia</taxon>
        <taxon>Lachnospirales</taxon>
        <taxon>Lachnospiraceae</taxon>
        <taxon>Robinsoniella</taxon>
    </lineage>
</organism>
<evidence type="ECO:0000313" key="5">
    <source>
        <dbReference type="EMBL" id="TLC99376.1"/>
    </source>
</evidence>
<evidence type="ECO:0000256" key="2">
    <source>
        <dbReference type="ARBA" id="ARBA00023125"/>
    </source>
</evidence>
<dbReference type="PRINTS" id="PR00598">
    <property type="entry name" value="HTHMARR"/>
</dbReference>
<dbReference type="GO" id="GO:0003700">
    <property type="term" value="F:DNA-binding transcription factor activity"/>
    <property type="evidence" value="ECO:0007669"/>
    <property type="project" value="InterPro"/>
</dbReference>
<dbReference type="STRING" id="180332.GCA_000797495_01000"/>
<dbReference type="EMBL" id="QGQD01000070">
    <property type="protein sequence ID" value="TLC99376.1"/>
    <property type="molecule type" value="Genomic_DNA"/>
</dbReference>
<dbReference type="AlphaFoldDB" id="A0A4U8Q3W1"/>
<dbReference type="PANTHER" id="PTHR42756:SF2">
    <property type="entry name" value="MARR FAMILY REGULATORY PROTEIN"/>
    <property type="match status" value="1"/>
</dbReference>
<evidence type="ECO:0000256" key="1">
    <source>
        <dbReference type="ARBA" id="ARBA00023015"/>
    </source>
</evidence>
<keyword evidence="1" id="KW-0805">Transcription regulation</keyword>
<comment type="caution">
    <text evidence="5">The sequence shown here is derived from an EMBL/GenBank/DDBJ whole genome shotgun (WGS) entry which is preliminary data.</text>
</comment>
<dbReference type="InterPro" id="IPR036390">
    <property type="entry name" value="WH_DNA-bd_sf"/>
</dbReference>
<dbReference type="InterPro" id="IPR036388">
    <property type="entry name" value="WH-like_DNA-bd_sf"/>
</dbReference>
<proteinExistence type="predicted"/>
<dbReference type="InterPro" id="IPR000835">
    <property type="entry name" value="HTH_MarR-typ"/>
</dbReference>
<keyword evidence="2" id="KW-0238">DNA-binding</keyword>
<gene>
    <name evidence="5" type="primary">slyA_2</name>
    <name evidence="5" type="ORF">DSM106044_03827</name>
</gene>
<reference evidence="5 6" key="1">
    <citation type="journal article" date="2019" name="Anaerobe">
        <title>Detection of Robinsoniella peoriensis in multiple bone samples of a trauma patient.</title>
        <authorList>
            <person name="Schrottner P."/>
            <person name="Hartwich K."/>
            <person name="Bunk B."/>
            <person name="Schober I."/>
            <person name="Helbig S."/>
            <person name="Rudolph W.W."/>
            <person name="Gunzer F."/>
        </authorList>
    </citation>
    <scope>NUCLEOTIDE SEQUENCE [LARGE SCALE GENOMIC DNA]</scope>
    <source>
        <strain evidence="5 6">DSM 106044</strain>
    </source>
</reference>
<dbReference type="PANTHER" id="PTHR42756">
    <property type="entry name" value="TRANSCRIPTIONAL REGULATOR, MARR"/>
    <property type="match status" value="1"/>
</dbReference>
<dbReference type="InterPro" id="IPR023187">
    <property type="entry name" value="Tscrpt_reg_MarR-type_CS"/>
</dbReference>
<keyword evidence="6" id="KW-1185">Reference proteome</keyword>
<name>A0A4U8Q3W1_9FIRM</name>
<dbReference type="SMART" id="SM00347">
    <property type="entry name" value="HTH_MARR"/>
    <property type="match status" value="1"/>
</dbReference>
<evidence type="ECO:0000256" key="3">
    <source>
        <dbReference type="ARBA" id="ARBA00023163"/>
    </source>
</evidence>
<protein>
    <submittedName>
        <fullName evidence="5">Transcriptional regulator SlyA</fullName>
    </submittedName>
</protein>
<dbReference type="RefSeq" id="WP_044288911.1">
    <property type="nucleotide sequence ID" value="NZ_CABMJZ010000048.1"/>
</dbReference>
<keyword evidence="3" id="KW-0804">Transcription</keyword>
<dbReference type="Pfam" id="PF01047">
    <property type="entry name" value="MarR"/>
    <property type="match status" value="1"/>
</dbReference>
<sequence length="142" mass="16636">MGQVFKWLSILGRLSNVYADQQFKELNINSSHHVFIIHICINPGITQDKLKTLIYVHPSNITRALDYLEKEEYLTRETFVNDKRTSRLYPTEKAYKAFDTINKVMSDWETMITEDMTEEQAAEFLTLLKQAGNKGTEYFFGR</sequence>
<dbReference type="Gene3D" id="1.10.10.10">
    <property type="entry name" value="Winged helix-like DNA-binding domain superfamily/Winged helix DNA-binding domain"/>
    <property type="match status" value="1"/>
</dbReference>
<dbReference type="GO" id="GO:0003677">
    <property type="term" value="F:DNA binding"/>
    <property type="evidence" value="ECO:0007669"/>
    <property type="project" value="UniProtKB-KW"/>
</dbReference>
<dbReference type="PROSITE" id="PS01117">
    <property type="entry name" value="HTH_MARR_1"/>
    <property type="match status" value="1"/>
</dbReference>
<dbReference type="OrthoDB" id="6462103at2"/>
<feature type="domain" description="HTH marR-type" evidence="4">
    <location>
        <begin position="1"/>
        <end position="133"/>
    </location>
</feature>